<sequence length="150" mass="16441">MDRLRKSASSVGMMSSNTSGERCLPTATSDTPDPGAYEIKSFLDKWNRPEHSHAGKFRRITDQMPLGKIYAPAVGTSAQIGPGKYDPVLPKKKETNCQNVPFLSRSSRYAGSIFAHHPVQDGMTYNATMILGASGERCQHSTHKHPPVLI</sequence>
<keyword evidence="3" id="KW-1185">Reference proteome</keyword>
<evidence type="ECO:0000256" key="1">
    <source>
        <dbReference type="SAM" id="MobiDB-lite"/>
    </source>
</evidence>
<organism evidence="2 3">
    <name type="scientific">Clonorchis sinensis</name>
    <name type="common">Chinese liver fluke</name>
    <dbReference type="NCBI Taxonomy" id="79923"/>
    <lineage>
        <taxon>Eukaryota</taxon>
        <taxon>Metazoa</taxon>
        <taxon>Spiralia</taxon>
        <taxon>Lophotrochozoa</taxon>
        <taxon>Platyhelminthes</taxon>
        <taxon>Trematoda</taxon>
        <taxon>Digenea</taxon>
        <taxon>Opisthorchiida</taxon>
        <taxon>Opisthorchiata</taxon>
        <taxon>Opisthorchiidae</taxon>
        <taxon>Clonorchis</taxon>
    </lineage>
</organism>
<accession>G7Y5D4</accession>
<dbReference type="EMBL" id="DF142872">
    <property type="protein sequence ID" value="GAA48170.1"/>
    <property type="molecule type" value="Genomic_DNA"/>
</dbReference>
<dbReference type="AlphaFoldDB" id="G7Y5D4"/>
<feature type="compositionally biased region" description="Polar residues" evidence="1">
    <location>
        <begin position="7"/>
        <end position="31"/>
    </location>
</feature>
<name>G7Y5D4_CLOSI</name>
<reference evidence="2" key="1">
    <citation type="journal article" date="2011" name="Genome Biol.">
        <title>The draft genome of the carcinogenic human liver fluke Clonorchis sinensis.</title>
        <authorList>
            <person name="Wang X."/>
            <person name="Chen W."/>
            <person name="Huang Y."/>
            <person name="Sun J."/>
            <person name="Men J."/>
            <person name="Liu H."/>
            <person name="Luo F."/>
            <person name="Guo L."/>
            <person name="Lv X."/>
            <person name="Deng C."/>
            <person name="Zhou C."/>
            <person name="Fan Y."/>
            <person name="Li X."/>
            <person name="Huang L."/>
            <person name="Hu Y."/>
            <person name="Liang C."/>
            <person name="Hu X."/>
            <person name="Xu J."/>
            <person name="Yu X."/>
        </authorList>
    </citation>
    <scope>NUCLEOTIDE SEQUENCE [LARGE SCALE GENOMIC DNA]</scope>
    <source>
        <strain evidence="2">Henan</strain>
    </source>
</reference>
<protein>
    <submittedName>
        <fullName evidence="2">Uncharacterized protein</fullName>
    </submittedName>
</protein>
<dbReference type="Proteomes" id="UP000008909">
    <property type="component" value="Unassembled WGS sequence"/>
</dbReference>
<feature type="region of interest" description="Disordered" evidence="1">
    <location>
        <begin position="1"/>
        <end position="31"/>
    </location>
</feature>
<evidence type="ECO:0000313" key="2">
    <source>
        <dbReference type="EMBL" id="GAA48170.1"/>
    </source>
</evidence>
<reference key="2">
    <citation type="submission" date="2011-10" db="EMBL/GenBank/DDBJ databases">
        <title>The genome and transcriptome sequence of Clonorchis sinensis provide insights into the carcinogenic liver fluke.</title>
        <authorList>
            <person name="Wang X."/>
            <person name="Huang Y."/>
            <person name="Chen W."/>
            <person name="Liu H."/>
            <person name="Guo L."/>
            <person name="Chen Y."/>
            <person name="Luo F."/>
            <person name="Zhou W."/>
            <person name="Sun J."/>
            <person name="Mao Q."/>
            <person name="Liang P."/>
            <person name="Zhou C."/>
            <person name="Tian Y."/>
            <person name="Men J."/>
            <person name="Lv X."/>
            <person name="Huang L."/>
            <person name="Zhou J."/>
            <person name="Hu Y."/>
            <person name="Li R."/>
            <person name="Zhang F."/>
            <person name="Lei H."/>
            <person name="Li X."/>
            <person name="Hu X."/>
            <person name="Liang C."/>
            <person name="Xu J."/>
            <person name="Wu Z."/>
            <person name="Yu X."/>
        </authorList>
    </citation>
    <scope>NUCLEOTIDE SEQUENCE</scope>
    <source>
        <strain>Henan</strain>
    </source>
</reference>
<proteinExistence type="predicted"/>
<gene>
    <name evidence="2" type="ORF">CLF_101266</name>
</gene>
<evidence type="ECO:0000313" key="3">
    <source>
        <dbReference type="Proteomes" id="UP000008909"/>
    </source>
</evidence>
<dbReference type="Pfam" id="PF07004">
    <property type="entry name" value="SHIPPO-rpt"/>
    <property type="match status" value="2"/>
</dbReference>
<dbReference type="InterPro" id="IPR010736">
    <property type="entry name" value="SHIPPO-rpt"/>
</dbReference>